<dbReference type="GO" id="GO:0006750">
    <property type="term" value="P:glutathione biosynthetic process"/>
    <property type="evidence" value="ECO:0007669"/>
    <property type="project" value="UniProtKB-KW"/>
</dbReference>
<comment type="similarity">
    <text evidence="3 11">Belongs to the gamma-glutamyltransferase family.</text>
</comment>
<proteinExistence type="inferred from homology"/>
<dbReference type="PANTHER" id="PTHR43199">
    <property type="entry name" value="GLUTATHIONE HYDROLASE"/>
    <property type="match status" value="1"/>
</dbReference>
<dbReference type="GO" id="GO:0036374">
    <property type="term" value="F:glutathione hydrolase activity"/>
    <property type="evidence" value="ECO:0007669"/>
    <property type="project" value="UniProtKB-UniRule"/>
</dbReference>
<feature type="active site" description="Nucleophile" evidence="9">
    <location>
        <position position="393"/>
    </location>
</feature>
<organism evidence="13 14">
    <name type="scientific">Croceicoccus mobilis</name>
    <dbReference type="NCBI Taxonomy" id="1703339"/>
    <lineage>
        <taxon>Bacteria</taxon>
        <taxon>Pseudomonadati</taxon>
        <taxon>Pseudomonadota</taxon>
        <taxon>Alphaproteobacteria</taxon>
        <taxon>Sphingomonadales</taxon>
        <taxon>Erythrobacteraceae</taxon>
        <taxon>Croceicoccus</taxon>
    </lineage>
</organism>
<comment type="catalytic activity">
    <reaction evidence="2 11">
        <text>glutathione + H2O = L-cysteinylglycine + L-glutamate</text>
        <dbReference type="Rhea" id="RHEA:28807"/>
        <dbReference type="ChEBI" id="CHEBI:15377"/>
        <dbReference type="ChEBI" id="CHEBI:29985"/>
        <dbReference type="ChEBI" id="CHEBI:57925"/>
        <dbReference type="ChEBI" id="CHEBI:61694"/>
        <dbReference type="EC" id="3.4.19.13"/>
    </reaction>
</comment>
<feature type="binding site" evidence="10">
    <location>
        <begin position="411"/>
        <end position="413"/>
    </location>
    <ligand>
        <name>L-glutamate</name>
        <dbReference type="ChEBI" id="CHEBI:29985"/>
    </ligand>
</feature>
<keyword evidence="4 11" id="KW-0808">Transferase</keyword>
<dbReference type="EMBL" id="BMIP01000001">
    <property type="protein sequence ID" value="GGD60404.1"/>
    <property type="molecule type" value="Genomic_DNA"/>
</dbReference>
<comment type="pathway">
    <text evidence="11">Sulfur metabolism; glutathione metabolism.</text>
</comment>
<feature type="signal peptide" evidence="12">
    <location>
        <begin position="1"/>
        <end position="17"/>
    </location>
</feature>
<dbReference type="EC" id="3.4.19.13" evidence="11"/>
<dbReference type="RefSeq" id="WP_082922291.1">
    <property type="nucleotide sequence ID" value="NZ_BMIP01000001.1"/>
</dbReference>
<evidence type="ECO:0000256" key="10">
    <source>
        <dbReference type="PIRSR" id="PIRSR600101-2"/>
    </source>
</evidence>
<dbReference type="InterPro" id="IPR043138">
    <property type="entry name" value="GGT_lsub"/>
</dbReference>
<sequence>MKTTGVLSFLLAGTLLAGCTTPVDTAVAPAPPPPASAPASPGVVSAADPRAVAAGVEMLKKGGSATDAAIATMLALNVVEPQNSGIGGGLFWVRHDGADGSLATLDGREKAPAAADGEWFYGPDGQPLPYRSAAIGGRSAGVPGALAAMAKAHERWGKLPWAELFQPAILLAREGFKVSPRLHNGLDLYGRHVTGWAKDTYFPGGEPVATGSMMTVPAMADTLERLASEGTEPFYQGDMVDKMVTALNTAEVNPSMMTRADITSYTVPDREPVCGMYRAYKVCSMGPPSSGGITVLMILEQLERFDMAALGRGNPVSWHLLAESERLAYADRNLYIGDPDFVDVPTAGMLDEGYLASRSALIKPDSTMVDFGPGTPPGAPARQEVPFKNDPGTSDLAVVDGYGNVVQTTTTINGYFGSGIAVDGLMLNNELPDFDMVPDKDGYLVANRVEGGKRPRSSLAPTIVYNPDGSVRLAIGAAGGATIICQVAKAIIGVVDWGLSAQDAIAMGLIYAPGSKTATIEEGTELVAMVPALQALGEDVKVGPLGLKANAVEQVDGRWIGAADPRSEGVAMDTLGNVSVIDRRENNLNGAHE</sequence>
<evidence type="ECO:0000256" key="6">
    <source>
        <dbReference type="ARBA" id="ARBA00023145"/>
    </source>
</evidence>
<dbReference type="OrthoDB" id="9781342at2"/>
<keyword evidence="6 11" id="KW-0865">Zymogen</keyword>
<comment type="PTM">
    <text evidence="11">Cleaved by autocatalysis into a large and a small subunit.</text>
</comment>
<dbReference type="AlphaFoldDB" id="A0A917DRR2"/>
<dbReference type="NCBIfam" id="TIGR00066">
    <property type="entry name" value="g_glut_trans"/>
    <property type="match status" value="1"/>
</dbReference>
<keyword evidence="12" id="KW-0732">Signal</keyword>
<dbReference type="PANTHER" id="PTHR43199:SF1">
    <property type="entry name" value="GLUTATHIONE HYDROLASE PROENZYME"/>
    <property type="match status" value="1"/>
</dbReference>
<protein>
    <recommendedName>
        <fullName evidence="11">Glutathione hydrolase proenzyme</fullName>
        <ecNumber evidence="11">2.3.2.2</ecNumber>
        <ecNumber evidence="11">3.4.19.13</ecNumber>
    </recommendedName>
    <component>
        <recommendedName>
            <fullName evidence="11">Glutathione hydrolase large chain</fullName>
        </recommendedName>
    </component>
    <component>
        <recommendedName>
            <fullName evidence="11">Glutathione hydrolase small chain</fullName>
        </recommendedName>
    </component>
</protein>
<dbReference type="InterPro" id="IPR029055">
    <property type="entry name" value="Ntn_hydrolases_N"/>
</dbReference>
<dbReference type="SUPFAM" id="SSF56235">
    <property type="entry name" value="N-terminal nucleophile aminohydrolases (Ntn hydrolases)"/>
    <property type="match status" value="1"/>
</dbReference>
<reference evidence="13" key="1">
    <citation type="journal article" date="2014" name="Int. J. Syst. Evol. Microbiol.">
        <title>Complete genome sequence of Corynebacterium casei LMG S-19264T (=DSM 44701T), isolated from a smear-ripened cheese.</title>
        <authorList>
            <consortium name="US DOE Joint Genome Institute (JGI-PGF)"/>
            <person name="Walter F."/>
            <person name="Albersmeier A."/>
            <person name="Kalinowski J."/>
            <person name="Ruckert C."/>
        </authorList>
    </citation>
    <scope>NUCLEOTIDE SEQUENCE</scope>
    <source>
        <strain evidence="13">CGMCC 1.15360</strain>
    </source>
</reference>
<reference evidence="13" key="2">
    <citation type="submission" date="2020-09" db="EMBL/GenBank/DDBJ databases">
        <authorList>
            <person name="Sun Q."/>
            <person name="Zhou Y."/>
        </authorList>
    </citation>
    <scope>NUCLEOTIDE SEQUENCE</scope>
    <source>
        <strain evidence="13">CGMCC 1.15360</strain>
    </source>
</reference>
<dbReference type="InterPro" id="IPR051792">
    <property type="entry name" value="GGT_bact"/>
</dbReference>
<feature type="binding site" evidence="10">
    <location>
        <begin position="457"/>
        <end position="458"/>
    </location>
    <ligand>
        <name>L-glutamate</name>
        <dbReference type="ChEBI" id="CHEBI:29985"/>
    </ligand>
</feature>
<evidence type="ECO:0000256" key="9">
    <source>
        <dbReference type="PIRSR" id="PIRSR600101-1"/>
    </source>
</evidence>
<feature type="binding site" evidence="10">
    <location>
        <position position="108"/>
    </location>
    <ligand>
        <name>L-glutamate</name>
        <dbReference type="ChEBI" id="CHEBI:29985"/>
    </ligand>
</feature>
<dbReference type="InterPro" id="IPR043137">
    <property type="entry name" value="GGT_ssub_C"/>
</dbReference>
<evidence type="ECO:0000256" key="1">
    <source>
        <dbReference type="ARBA" id="ARBA00001049"/>
    </source>
</evidence>
<accession>A0A917DRR2</accession>
<feature type="chain" id="PRO_5037409984" description="Glutathione hydrolase proenzyme" evidence="12">
    <location>
        <begin position="18"/>
        <end position="593"/>
    </location>
</feature>
<keyword evidence="5 11" id="KW-0378">Hydrolase</keyword>
<evidence type="ECO:0000256" key="7">
    <source>
        <dbReference type="ARBA" id="ARBA00023315"/>
    </source>
</evidence>
<evidence type="ECO:0000256" key="3">
    <source>
        <dbReference type="ARBA" id="ARBA00009381"/>
    </source>
</evidence>
<comment type="catalytic activity">
    <reaction evidence="1 11">
        <text>an S-substituted glutathione + H2O = an S-substituted L-cysteinylglycine + L-glutamate</text>
        <dbReference type="Rhea" id="RHEA:59468"/>
        <dbReference type="ChEBI" id="CHEBI:15377"/>
        <dbReference type="ChEBI" id="CHEBI:29985"/>
        <dbReference type="ChEBI" id="CHEBI:90779"/>
        <dbReference type="ChEBI" id="CHEBI:143103"/>
        <dbReference type="EC" id="3.4.19.13"/>
    </reaction>
</comment>
<dbReference type="Proteomes" id="UP000612349">
    <property type="component" value="Unassembled WGS sequence"/>
</dbReference>
<comment type="subunit">
    <text evidence="11">This enzyme consists of two polypeptide chains, which are synthesized in precursor form from a single polypeptide.</text>
</comment>
<evidence type="ECO:0000256" key="8">
    <source>
        <dbReference type="ARBA" id="ARBA00047417"/>
    </source>
</evidence>
<dbReference type="EC" id="2.3.2.2" evidence="11"/>
<feature type="binding site" evidence="10">
    <location>
        <position position="433"/>
    </location>
    <ligand>
        <name>L-glutamate</name>
        <dbReference type="ChEBI" id="CHEBI:29985"/>
    </ligand>
</feature>
<dbReference type="Gene3D" id="3.60.20.40">
    <property type="match status" value="1"/>
</dbReference>
<dbReference type="Gene3D" id="1.10.246.130">
    <property type="match status" value="1"/>
</dbReference>
<feature type="binding site" evidence="10">
    <location>
        <position position="480"/>
    </location>
    <ligand>
        <name>L-glutamate</name>
        <dbReference type="ChEBI" id="CHEBI:29985"/>
    </ligand>
</feature>
<dbReference type="Pfam" id="PF01019">
    <property type="entry name" value="G_glu_transpept"/>
    <property type="match status" value="1"/>
</dbReference>
<evidence type="ECO:0000313" key="13">
    <source>
        <dbReference type="EMBL" id="GGD60404.1"/>
    </source>
</evidence>
<dbReference type="PROSITE" id="PS51257">
    <property type="entry name" value="PROKAR_LIPOPROTEIN"/>
    <property type="match status" value="1"/>
</dbReference>
<dbReference type="PRINTS" id="PR01210">
    <property type="entry name" value="GGTRANSPTASE"/>
</dbReference>
<gene>
    <name evidence="13" type="primary">ggt</name>
    <name evidence="13" type="ORF">GCM10010990_07310</name>
</gene>
<keyword evidence="14" id="KW-1185">Reference proteome</keyword>
<evidence type="ECO:0000256" key="5">
    <source>
        <dbReference type="ARBA" id="ARBA00022801"/>
    </source>
</evidence>
<evidence type="ECO:0000256" key="2">
    <source>
        <dbReference type="ARBA" id="ARBA00001089"/>
    </source>
</evidence>
<evidence type="ECO:0000256" key="12">
    <source>
        <dbReference type="SAM" id="SignalP"/>
    </source>
</evidence>
<name>A0A917DRR2_9SPHN</name>
<dbReference type="InterPro" id="IPR000101">
    <property type="entry name" value="GGT_peptidase"/>
</dbReference>
<comment type="caution">
    <text evidence="13">The sequence shown here is derived from an EMBL/GenBank/DDBJ whole genome shotgun (WGS) entry which is preliminary data.</text>
</comment>
<keyword evidence="7 11" id="KW-0012">Acyltransferase</keyword>
<evidence type="ECO:0000256" key="11">
    <source>
        <dbReference type="RuleBase" id="RU368036"/>
    </source>
</evidence>
<dbReference type="GO" id="GO:0006751">
    <property type="term" value="P:glutathione catabolic process"/>
    <property type="evidence" value="ECO:0007669"/>
    <property type="project" value="UniProtKB-UniRule"/>
</dbReference>
<dbReference type="GO" id="GO:0103068">
    <property type="term" value="F:leukotriene C4 gamma-glutamyl transferase activity"/>
    <property type="evidence" value="ECO:0007669"/>
    <property type="project" value="UniProtKB-EC"/>
</dbReference>
<keyword evidence="11" id="KW-0317">Glutathione biosynthesis</keyword>
<evidence type="ECO:0000256" key="4">
    <source>
        <dbReference type="ARBA" id="ARBA00022679"/>
    </source>
</evidence>
<comment type="catalytic activity">
    <reaction evidence="8 11">
        <text>an N-terminal (5-L-glutamyl)-[peptide] + an alpha-amino acid = 5-L-glutamyl amino acid + an N-terminal L-alpha-aminoacyl-[peptide]</text>
        <dbReference type="Rhea" id="RHEA:23904"/>
        <dbReference type="Rhea" id="RHEA-COMP:9780"/>
        <dbReference type="Rhea" id="RHEA-COMP:9795"/>
        <dbReference type="ChEBI" id="CHEBI:77644"/>
        <dbReference type="ChEBI" id="CHEBI:78597"/>
        <dbReference type="ChEBI" id="CHEBI:78599"/>
        <dbReference type="ChEBI" id="CHEBI:78608"/>
        <dbReference type="EC" id="2.3.2.2"/>
    </reaction>
</comment>
<evidence type="ECO:0000313" key="14">
    <source>
        <dbReference type="Proteomes" id="UP000612349"/>
    </source>
</evidence>